<name>A0A6A7A8W6_9PLEO</name>
<organism evidence="1 2">
    <name type="scientific">Ophiobolus disseminans</name>
    <dbReference type="NCBI Taxonomy" id="1469910"/>
    <lineage>
        <taxon>Eukaryota</taxon>
        <taxon>Fungi</taxon>
        <taxon>Dikarya</taxon>
        <taxon>Ascomycota</taxon>
        <taxon>Pezizomycotina</taxon>
        <taxon>Dothideomycetes</taxon>
        <taxon>Pleosporomycetidae</taxon>
        <taxon>Pleosporales</taxon>
        <taxon>Pleosporineae</taxon>
        <taxon>Phaeosphaeriaceae</taxon>
        <taxon>Ophiobolus</taxon>
    </lineage>
</organism>
<accession>A0A6A7A8W6</accession>
<gene>
    <name evidence="1" type="ORF">CC86DRAFT_464815</name>
</gene>
<dbReference type="PANTHER" id="PTHR42085:SF1">
    <property type="entry name" value="F-BOX DOMAIN-CONTAINING PROTEIN"/>
    <property type="match status" value="1"/>
</dbReference>
<dbReference type="AlphaFoldDB" id="A0A6A7A8W6"/>
<dbReference type="Proteomes" id="UP000799424">
    <property type="component" value="Unassembled WGS sequence"/>
</dbReference>
<dbReference type="OrthoDB" id="62952at2759"/>
<dbReference type="PANTHER" id="PTHR42085">
    <property type="entry name" value="F-BOX DOMAIN-CONTAINING PROTEIN"/>
    <property type="match status" value="1"/>
</dbReference>
<evidence type="ECO:0008006" key="3">
    <source>
        <dbReference type="Google" id="ProtNLM"/>
    </source>
</evidence>
<dbReference type="EMBL" id="MU006221">
    <property type="protein sequence ID" value="KAF2829147.1"/>
    <property type="molecule type" value="Genomic_DNA"/>
</dbReference>
<evidence type="ECO:0000313" key="1">
    <source>
        <dbReference type="EMBL" id="KAF2829147.1"/>
    </source>
</evidence>
<protein>
    <recommendedName>
        <fullName evidence="3">F-box domain-containing protein</fullName>
    </recommendedName>
</protein>
<evidence type="ECO:0000313" key="2">
    <source>
        <dbReference type="Proteomes" id="UP000799424"/>
    </source>
</evidence>
<keyword evidence="2" id="KW-1185">Reference proteome</keyword>
<dbReference type="InterPro" id="IPR038883">
    <property type="entry name" value="AN11006-like"/>
</dbReference>
<proteinExistence type="predicted"/>
<sequence length="217" mass="25129">MERGHTSSTSPTRKRRTVFDLPVEICDQIFAYLLVDNKPIVARYGPATRYAQHARHDLPPQTVTQLTFMSWANRELRKEARSYFFSQNRFQATGSECLSHSNFLIDIGAEGRANIAKLDLDGDHFWRYNSSFFDNLQACKRLRDLTIRMHVGHLISGECYDSIRNYILDKEHSWVVSGCSVNFCIPLLKMFTLLPALQHLNIKCDIPTWAPSWVFRV</sequence>
<reference evidence="1" key="1">
    <citation type="journal article" date="2020" name="Stud. Mycol.">
        <title>101 Dothideomycetes genomes: a test case for predicting lifestyles and emergence of pathogens.</title>
        <authorList>
            <person name="Haridas S."/>
            <person name="Albert R."/>
            <person name="Binder M."/>
            <person name="Bloem J."/>
            <person name="Labutti K."/>
            <person name="Salamov A."/>
            <person name="Andreopoulos B."/>
            <person name="Baker S."/>
            <person name="Barry K."/>
            <person name="Bills G."/>
            <person name="Bluhm B."/>
            <person name="Cannon C."/>
            <person name="Castanera R."/>
            <person name="Culley D."/>
            <person name="Daum C."/>
            <person name="Ezra D."/>
            <person name="Gonzalez J."/>
            <person name="Henrissat B."/>
            <person name="Kuo A."/>
            <person name="Liang C."/>
            <person name="Lipzen A."/>
            <person name="Lutzoni F."/>
            <person name="Magnuson J."/>
            <person name="Mondo S."/>
            <person name="Nolan M."/>
            <person name="Ohm R."/>
            <person name="Pangilinan J."/>
            <person name="Park H.-J."/>
            <person name="Ramirez L."/>
            <person name="Alfaro M."/>
            <person name="Sun H."/>
            <person name="Tritt A."/>
            <person name="Yoshinaga Y."/>
            <person name="Zwiers L.-H."/>
            <person name="Turgeon B."/>
            <person name="Goodwin S."/>
            <person name="Spatafora J."/>
            <person name="Crous P."/>
            <person name="Grigoriev I."/>
        </authorList>
    </citation>
    <scope>NUCLEOTIDE SEQUENCE</scope>
    <source>
        <strain evidence="1">CBS 113818</strain>
    </source>
</reference>